<accession>A0A2G9U021</accession>
<protein>
    <submittedName>
        <fullName evidence="3">Sphingolipid Delta4-desaturase</fullName>
    </submittedName>
</protein>
<dbReference type="GO" id="GO:0042284">
    <property type="term" value="F:sphingolipid delta-4 desaturase activity"/>
    <property type="evidence" value="ECO:0007669"/>
    <property type="project" value="TreeGrafter"/>
</dbReference>
<dbReference type="PANTHER" id="PTHR12879">
    <property type="entry name" value="SPHINGOLIPID DELTA 4 DESATURASE/C-4 HYDROXYLASE PROTEIN DES2"/>
    <property type="match status" value="1"/>
</dbReference>
<feature type="transmembrane region" description="Helical" evidence="1">
    <location>
        <begin position="88"/>
        <end position="108"/>
    </location>
</feature>
<evidence type="ECO:0000259" key="2">
    <source>
        <dbReference type="SMART" id="SM01269"/>
    </source>
</evidence>
<feature type="transmembrane region" description="Helical" evidence="1">
    <location>
        <begin position="60"/>
        <end position="82"/>
    </location>
</feature>
<dbReference type="Pfam" id="PF08557">
    <property type="entry name" value="Lipid_DES"/>
    <property type="match status" value="1"/>
</dbReference>
<dbReference type="InterPro" id="IPR013866">
    <property type="entry name" value="Sphingolipid_d4-desaturase_N"/>
</dbReference>
<dbReference type="AlphaFoldDB" id="A0A2G9U021"/>
<gene>
    <name evidence="3" type="ORF">TELCIR_14765</name>
</gene>
<dbReference type="Proteomes" id="UP000230423">
    <property type="component" value="Unassembled WGS sequence"/>
</dbReference>
<evidence type="ECO:0000313" key="3">
    <source>
        <dbReference type="EMBL" id="PIO63629.1"/>
    </source>
</evidence>
<dbReference type="EMBL" id="KZ350697">
    <property type="protein sequence ID" value="PIO63629.1"/>
    <property type="molecule type" value="Genomic_DNA"/>
</dbReference>
<sequence length="121" mass="14122">MALLYKAHERRVWKENRMGQSISRDDFIWTYTDQPHTSRRATIVKAHPEIKELFGIDVSFKFVVIAMVLFQVAFDLFILQMFGVRPLVYLILGTLVAMGVHPSAGHFISEHYVFKETQETY</sequence>
<evidence type="ECO:0000313" key="4">
    <source>
        <dbReference type="Proteomes" id="UP000230423"/>
    </source>
</evidence>
<keyword evidence="4" id="KW-1185">Reference proteome</keyword>
<dbReference type="GO" id="GO:0016020">
    <property type="term" value="C:membrane"/>
    <property type="evidence" value="ECO:0007669"/>
    <property type="project" value="GOC"/>
</dbReference>
<name>A0A2G9U021_TELCI</name>
<dbReference type="SMART" id="SM01269">
    <property type="entry name" value="Lipid_DES"/>
    <property type="match status" value="1"/>
</dbReference>
<proteinExistence type="predicted"/>
<keyword evidence="1" id="KW-0812">Transmembrane</keyword>
<keyword evidence="1" id="KW-0472">Membrane</keyword>
<feature type="non-terminal residue" evidence="3">
    <location>
        <position position="121"/>
    </location>
</feature>
<feature type="domain" description="Sphingolipid delta4-desaturase N-terminal" evidence="2">
    <location>
        <begin position="22"/>
        <end position="60"/>
    </location>
</feature>
<organism evidence="3 4">
    <name type="scientific">Teladorsagia circumcincta</name>
    <name type="common">Brown stomach worm</name>
    <name type="synonym">Ostertagia circumcincta</name>
    <dbReference type="NCBI Taxonomy" id="45464"/>
    <lineage>
        <taxon>Eukaryota</taxon>
        <taxon>Metazoa</taxon>
        <taxon>Ecdysozoa</taxon>
        <taxon>Nematoda</taxon>
        <taxon>Chromadorea</taxon>
        <taxon>Rhabditida</taxon>
        <taxon>Rhabditina</taxon>
        <taxon>Rhabditomorpha</taxon>
        <taxon>Strongyloidea</taxon>
        <taxon>Trichostrongylidae</taxon>
        <taxon>Teladorsagia</taxon>
    </lineage>
</organism>
<evidence type="ECO:0000256" key="1">
    <source>
        <dbReference type="SAM" id="Phobius"/>
    </source>
</evidence>
<dbReference type="GO" id="GO:0046513">
    <property type="term" value="P:ceramide biosynthetic process"/>
    <property type="evidence" value="ECO:0007669"/>
    <property type="project" value="TreeGrafter"/>
</dbReference>
<dbReference type="PANTHER" id="PTHR12879:SF20">
    <property type="entry name" value="SPHINGOLIPID DELTA(4)-DESATURASE_C4-MONOOXYGENASE-RELATED"/>
    <property type="match status" value="1"/>
</dbReference>
<dbReference type="OrthoDB" id="200948at2759"/>
<reference evidence="3 4" key="1">
    <citation type="submission" date="2015-09" db="EMBL/GenBank/DDBJ databases">
        <title>Draft genome of the parasitic nematode Teladorsagia circumcincta isolate WARC Sus (inbred).</title>
        <authorList>
            <person name="Mitreva M."/>
        </authorList>
    </citation>
    <scope>NUCLEOTIDE SEQUENCE [LARGE SCALE GENOMIC DNA]</scope>
    <source>
        <strain evidence="3 4">S</strain>
    </source>
</reference>
<keyword evidence="1" id="KW-1133">Transmembrane helix</keyword>